<keyword evidence="2" id="KW-0862">Zinc</keyword>
<feature type="region of interest" description="Disordered" evidence="1">
    <location>
        <begin position="62"/>
        <end position="83"/>
    </location>
</feature>
<feature type="region of interest" description="Disordered" evidence="1">
    <location>
        <begin position="1"/>
        <end position="26"/>
    </location>
</feature>
<dbReference type="Proteomes" id="UP000199497">
    <property type="component" value="Unassembled WGS sequence"/>
</dbReference>
<gene>
    <name evidence="2" type="ORF">SAMN04487905_101481</name>
</gene>
<dbReference type="Gene3D" id="2.30.30.990">
    <property type="entry name" value="Malonyl-[acyl-carrier protein] O-methyltransferase, zinc-finger motif"/>
    <property type="match status" value="1"/>
</dbReference>
<keyword evidence="2" id="KW-0479">Metal-binding</keyword>
<dbReference type="RefSeq" id="WP_092596931.1">
    <property type="nucleotide sequence ID" value="NZ_FNJR01000001.1"/>
</dbReference>
<evidence type="ECO:0000313" key="3">
    <source>
        <dbReference type="Proteomes" id="UP000199497"/>
    </source>
</evidence>
<reference evidence="3" key="1">
    <citation type="submission" date="2016-10" db="EMBL/GenBank/DDBJ databases">
        <authorList>
            <person name="Varghese N."/>
            <person name="Submissions S."/>
        </authorList>
    </citation>
    <scope>NUCLEOTIDE SEQUENCE [LARGE SCALE GENOMIC DNA]</scope>
    <source>
        <strain evidence="3">DSM 46732</strain>
    </source>
</reference>
<evidence type="ECO:0000256" key="1">
    <source>
        <dbReference type="SAM" id="MobiDB-lite"/>
    </source>
</evidence>
<dbReference type="EMBL" id="FNJR01000001">
    <property type="protein sequence ID" value="SDP02495.1"/>
    <property type="molecule type" value="Genomic_DNA"/>
</dbReference>
<sequence>MSHPFTWVPAEEQRHASRDPVPPPALEFPPELTVSALCGREVVTATGEIAWLWPTCPECDRTTRELVGAPPRHDSGGVKRDER</sequence>
<dbReference type="GO" id="GO:0008270">
    <property type="term" value="F:zinc ion binding"/>
    <property type="evidence" value="ECO:0007669"/>
    <property type="project" value="UniProtKB-KW"/>
</dbReference>
<dbReference type="STRING" id="405564.SAMN04487905_101481"/>
<dbReference type="InterPro" id="IPR031795">
    <property type="entry name" value="Zf-HC3"/>
</dbReference>
<name>A0A1H0PCR6_9ACTN</name>
<keyword evidence="2" id="KW-0863">Zinc-finger</keyword>
<evidence type="ECO:0000313" key="2">
    <source>
        <dbReference type="EMBL" id="SDP02495.1"/>
    </source>
</evidence>
<feature type="compositionally biased region" description="Basic and acidic residues" evidence="1">
    <location>
        <begin position="71"/>
        <end position="83"/>
    </location>
</feature>
<organism evidence="2 3">
    <name type="scientific">Actinopolyspora xinjiangensis</name>
    <dbReference type="NCBI Taxonomy" id="405564"/>
    <lineage>
        <taxon>Bacteria</taxon>
        <taxon>Bacillati</taxon>
        <taxon>Actinomycetota</taxon>
        <taxon>Actinomycetes</taxon>
        <taxon>Actinopolysporales</taxon>
        <taxon>Actinopolysporaceae</taxon>
        <taxon>Actinopolyspora</taxon>
    </lineage>
</organism>
<accession>A0A1H0PCR6</accession>
<keyword evidence="3" id="KW-1185">Reference proteome</keyword>
<dbReference type="AlphaFoldDB" id="A0A1H0PCR6"/>
<proteinExistence type="predicted"/>
<dbReference type="Pfam" id="PF16827">
    <property type="entry name" value="zf-HC3"/>
    <property type="match status" value="1"/>
</dbReference>
<dbReference type="OrthoDB" id="3556580at2"/>
<protein>
    <submittedName>
        <fullName evidence="2">Zinc-finger</fullName>
    </submittedName>
</protein>